<feature type="compositionally biased region" description="Basic and acidic residues" evidence="1">
    <location>
        <begin position="701"/>
        <end position="731"/>
    </location>
</feature>
<dbReference type="VEuPathDB" id="FungiDB:TREMEDRAFT_63081"/>
<feature type="region of interest" description="Disordered" evidence="1">
    <location>
        <begin position="119"/>
        <end position="140"/>
    </location>
</feature>
<dbReference type="AlphaFoldDB" id="A0A4Q1BVR1"/>
<dbReference type="InParanoid" id="A0A4Q1BVR1"/>
<dbReference type="InterPro" id="IPR040151">
    <property type="entry name" value="Gfd2/YDR514C-like"/>
</dbReference>
<evidence type="ECO:0000313" key="3">
    <source>
        <dbReference type="EMBL" id="RXK42126.1"/>
    </source>
</evidence>
<dbReference type="InterPro" id="IPR048519">
    <property type="entry name" value="Gfd2/YDR514C-like_C"/>
</dbReference>
<organism evidence="3 4">
    <name type="scientific">Tremella mesenterica</name>
    <name type="common">Jelly fungus</name>
    <dbReference type="NCBI Taxonomy" id="5217"/>
    <lineage>
        <taxon>Eukaryota</taxon>
        <taxon>Fungi</taxon>
        <taxon>Dikarya</taxon>
        <taxon>Basidiomycota</taxon>
        <taxon>Agaricomycotina</taxon>
        <taxon>Tremellomycetes</taxon>
        <taxon>Tremellales</taxon>
        <taxon>Tremellaceae</taxon>
        <taxon>Tremella</taxon>
    </lineage>
</organism>
<feature type="region of interest" description="Disordered" evidence="1">
    <location>
        <begin position="674"/>
        <end position="770"/>
    </location>
</feature>
<dbReference type="EMBL" id="SDIL01000003">
    <property type="protein sequence ID" value="RXK42126.1"/>
    <property type="molecule type" value="Genomic_DNA"/>
</dbReference>
<accession>A0A4Q1BVR1</accession>
<feature type="compositionally biased region" description="Polar residues" evidence="1">
    <location>
        <begin position="385"/>
        <end position="400"/>
    </location>
</feature>
<proteinExistence type="predicted"/>
<gene>
    <name evidence="3" type="ORF">M231_00483</name>
</gene>
<feature type="compositionally biased region" description="Polar residues" evidence="1">
    <location>
        <begin position="674"/>
        <end position="683"/>
    </location>
</feature>
<feature type="region of interest" description="Disordered" evidence="1">
    <location>
        <begin position="317"/>
        <end position="339"/>
    </location>
</feature>
<feature type="compositionally biased region" description="Polar residues" evidence="1">
    <location>
        <begin position="741"/>
        <end position="757"/>
    </location>
</feature>
<dbReference type="PANTHER" id="PTHR28083:SF1">
    <property type="entry name" value="GOOD FOR FULL DBP5 ACTIVITY PROTEIN 2"/>
    <property type="match status" value="1"/>
</dbReference>
<dbReference type="PANTHER" id="PTHR28083">
    <property type="entry name" value="GOOD FOR FULL DBP5 ACTIVITY PROTEIN 2"/>
    <property type="match status" value="1"/>
</dbReference>
<evidence type="ECO:0000259" key="2">
    <source>
        <dbReference type="Pfam" id="PF21762"/>
    </source>
</evidence>
<sequence>MAESGQESNSDKKQGLEHVKDGFYRYPDILFAWHKALNPWHANAVKALVNNVALVHTDHPLRLPDNKGIGLSFGTEKDGKRRLYFSQAQIEYLQYYIHETCLTKPDKLLQVLKDQASQRETAVPGTPTSQTSSTMEVEHPTLSSKRLHNIDLTDVGIVSEWVPLPDCLCLSEDVTDVQEVVFDDAAVLKKQTNLLSKLNRHIKRERYINDLPTEVDKSLARIKFDQEIERSNQANLEVQERIRLAKEVASEDNNTPGPGLWRGPRRERTQRSRPEDDKVLLEQMQAEEVDQGKVTEETAQAYAEQVLGVLQEQKSSISSSVDTSEDDNFPRQNLPPVVPDSTPEFVFEMTESPPVHYHHAQQAFILASHGGLAAIIANPEIPSSRDGSNSETSTPVEVTTPSEVGRSLFVALDLIKWEEDDKTVLEVGYSASWWQENLEGTATDANAKFEESRESGHFIVQDHRLTKKNQGWLSDYRDKFAFGHSLPVAEKDLAITINQKIIDLSQKAGRGHTYVLVNSSESDPMDLASLGLSVNKWWQSFKPRGNFYPSYMSPEGSDKTSFIDLAVLFAMLEWDQSAEADSATKWKGPMKTEKSLEEMVDGVFGIDEDRYLGNAGNDSVYKLETFLALITTTDLSPLRQQVQQASKAFKSEEEKFRLLQAAAQGLVELVPTSPHLNDQLSSEPTEEESVPDGEVQGWNQDVEKGEEENHLEDSKDEHVDRMSEFEDEKVKNGLAEEMQEKQGTTNVARNDNNTKYNPQEDEDSDDDNIKGVYFNDDDGEIVECAWE</sequence>
<feature type="domain" description="Gfd2/YDR514C-like C-terminal" evidence="2">
    <location>
        <begin position="409"/>
        <end position="628"/>
    </location>
</feature>
<reference evidence="3 4" key="1">
    <citation type="submission" date="2016-06" db="EMBL/GenBank/DDBJ databases">
        <title>Evolution of pathogenesis and genome organization in the Tremellales.</title>
        <authorList>
            <person name="Cuomo C."/>
            <person name="Litvintseva A."/>
            <person name="Heitman J."/>
            <person name="Chen Y."/>
            <person name="Sun S."/>
            <person name="Springer D."/>
            <person name="Dromer F."/>
            <person name="Young S."/>
            <person name="Zeng Q."/>
            <person name="Chapman S."/>
            <person name="Gujja S."/>
            <person name="Saif S."/>
            <person name="Birren B."/>
        </authorList>
    </citation>
    <scope>NUCLEOTIDE SEQUENCE [LARGE SCALE GENOMIC DNA]</scope>
    <source>
        <strain evidence="3 4">ATCC 28783</strain>
    </source>
</reference>
<dbReference type="GO" id="GO:0005634">
    <property type="term" value="C:nucleus"/>
    <property type="evidence" value="ECO:0007669"/>
    <property type="project" value="TreeGrafter"/>
</dbReference>
<dbReference type="OrthoDB" id="5953249at2759"/>
<dbReference type="Proteomes" id="UP000289152">
    <property type="component" value="Unassembled WGS sequence"/>
</dbReference>
<name>A0A4Q1BVR1_TREME</name>
<feature type="region of interest" description="Disordered" evidence="1">
    <location>
        <begin position="247"/>
        <end position="276"/>
    </location>
</feature>
<dbReference type="STRING" id="5217.A0A4Q1BVR1"/>
<dbReference type="Pfam" id="PF21762">
    <property type="entry name" value="DEDDh_C"/>
    <property type="match status" value="1"/>
</dbReference>
<evidence type="ECO:0000256" key="1">
    <source>
        <dbReference type="SAM" id="MobiDB-lite"/>
    </source>
</evidence>
<protein>
    <recommendedName>
        <fullName evidence="2">Gfd2/YDR514C-like C-terminal domain-containing protein</fullName>
    </recommendedName>
</protein>
<evidence type="ECO:0000313" key="4">
    <source>
        <dbReference type="Proteomes" id="UP000289152"/>
    </source>
</evidence>
<feature type="compositionally biased region" description="Polar residues" evidence="1">
    <location>
        <begin position="126"/>
        <end position="135"/>
    </location>
</feature>
<keyword evidence="4" id="KW-1185">Reference proteome</keyword>
<feature type="compositionally biased region" description="Basic and acidic residues" evidence="1">
    <location>
        <begin position="264"/>
        <end position="276"/>
    </location>
</feature>
<feature type="region of interest" description="Disordered" evidence="1">
    <location>
        <begin position="380"/>
        <end position="400"/>
    </location>
</feature>
<comment type="caution">
    <text evidence="3">The sequence shown here is derived from an EMBL/GenBank/DDBJ whole genome shotgun (WGS) entry which is preliminary data.</text>
</comment>